<comment type="caution">
    <text evidence="2">The sequence shown here is derived from an EMBL/GenBank/DDBJ whole genome shotgun (WGS) entry which is preliminary data.</text>
</comment>
<dbReference type="Pfam" id="PF13274">
    <property type="entry name" value="SocA_Panacea"/>
    <property type="match status" value="1"/>
</dbReference>
<accession>A0ABS3YVF1</accession>
<reference evidence="2 3" key="1">
    <citation type="submission" date="2021-03" db="EMBL/GenBank/DDBJ databases">
        <title>Assistant Professor.</title>
        <authorList>
            <person name="Huq M.A."/>
        </authorList>
    </citation>
    <scope>NUCLEOTIDE SEQUENCE [LARGE SCALE GENOMIC DNA]</scope>
    <source>
        <strain evidence="2 3">MAH-29</strain>
    </source>
</reference>
<name>A0ABS3YVF1_9BACT</name>
<evidence type="ECO:0000313" key="3">
    <source>
        <dbReference type="Proteomes" id="UP000677244"/>
    </source>
</evidence>
<dbReference type="Proteomes" id="UP000677244">
    <property type="component" value="Unassembled WGS sequence"/>
</dbReference>
<protein>
    <submittedName>
        <fullName evidence="2">DUF4065 domain-containing protein</fullName>
    </submittedName>
</protein>
<sequence>MSYPASLIAFAFVKKGIDEGKFVTQMKLQKLVYFAQGVHLAKYHTPLINETFQAWLYGPVIPEIYQNYRLYGSRPITDTIEFTPSPNYRPSSRLNAEALETINYSWEVLKDFSAMSLSYWTHRPDGPWSKVYVPDAKDTPINNNDIKQYFEKLLIRA</sequence>
<organism evidence="2 3">
    <name type="scientific">Niastella soli</name>
    <dbReference type="NCBI Taxonomy" id="2821487"/>
    <lineage>
        <taxon>Bacteria</taxon>
        <taxon>Pseudomonadati</taxon>
        <taxon>Bacteroidota</taxon>
        <taxon>Chitinophagia</taxon>
        <taxon>Chitinophagales</taxon>
        <taxon>Chitinophagaceae</taxon>
        <taxon>Niastella</taxon>
    </lineage>
</organism>
<evidence type="ECO:0000259" key="1">
    <source>
        <dbReference type="Pfam" id="PF13274"/>
    </source>
</evidence>
<dbReference type="InterPro" id="IPR025272">
    <property type="entry name" value="SocA_Panacea"/>
</dbReference>
<evidence type="ECO:0000313" key="2">
    <source>
        <dbReference type="EMBL" id="MBO9201385.1"/>
    </source>
</evidence>
<gene>
    <name evidence="2" type="ORF">J7I42_13980</name>
</gene>
<feature type="domain" description="Antitoxin SocA-like Panacea" evidence="1">
    <location>
        <begin position="28"/>
        <end position="128"/>
    </location>
</feature>
<dbReference type="EMBL" id="JAGHKO010000002">
    <property type="protein sequence ID" value="MBO9201385.1"/>
    <property type="molecule type" value="Genomic_DNA"/>
</dbReference>
<dbReference type="RefSeq" id="WP_209139434.1">
    <property type="nucleotide sequence ID" value="NZ_JAGHKO010000002.1"/>
</dbReference>
<proteinExistence type="predicted"/>
<keyword evidence="3" id="KW-1185">Reference proteome</keyword>